<evidence type="ECO:0000256" key="6">
    <source>
        <dbReference type="HAMAP-Rule" id="MF_01400"/>
    </source>
</evidence>
<dbReference type="GO" id="GO:0030091">
    <property type="term" value="P:protein repair"/>
    <property type="evidence" value="ECO:0007669"/>
    <property type="project" value="InterPro"/>
</dbReference>
<gene>
    <name evidence="6" type="primary">msrB</name>
    <name evidence="8" type="ORF">SAMN06265795_104212</name>
</gene>
<organism evidence="8 9">
    <name type="scientific">Noviherbaspirillum humi</name>
    <dbReference type="NCBI Taxonomy" id="1688639"/>
    <lineage>
        <taxon>Bacteria</taxon>
        <taxon>Pseudomonadati</taxon>
        <taxon>Pseudomonadota</taxon>
        <taxon>Betaproteobacteria</taxon>
        <taxon>Burkholderiales</taxon>
        <taxon>Oxalobacteraceae</taxon>
        <taxon>Noviherbaspirillum</taxon>
    </lineage>
</organism>
<reference evidence="8 9" key="1">
    <citation type="submission" date="2017-06" db="EMBL/GenBank/DDBJ databases">
        <authorList>
            <person name="Kim H.J."/>
            <person name="Triplett B.A."/>
        </authorList>
    </citation>
    <scope>NUCLEOTIDE SEQUENCE [LARGE SCALE GENOMIC DNA]</scope>
    <source>
        <strain evidence="8 9">U15</strain>
    </source>
</reference>
<evidence type="ECO:0000259" key="7">
    <source>
        <dbReference type="PROSITE" id="PS51790"/>
    </source>
</evidence>
<dbReference type="GO" id="GO:0008270">
    <property type="term" value="F:zinc ion binding"/>
    <property type="evidence" value="ECO:0007669"/>
    <property type="project" value="UniProtKB-UniRule"/>
</dbReference>
<dbReference type="AlphaFoldDB" id="A0A239G1X8"/>
<evidence type="ECO:0000313" key="8">
    <source>
        <dbReference type="EMBL" id="SNS63161.1"/>
    </source>
</evidence>
<feature type="domain" description="MsrB" evidence="7">
    <location>
        <begin position="9"/>
        <end position="131"/>
    </location>
</feature>
<evidence type="ECO:0000313" key="9">
    <source>
        <dbReference type="Proteomes" id="UP000198284"/>
    </source>
</evidence>
<feature type="binding site" evidence="6">
    <location>
        <position position="51"/>
    </location>
    <ligand>
        <name>Zn(2+)</name>
        <dbReference type="ChEBI" id="CHEBI:29105"/>
    </ligand>
</feature>
<dbReference type="InterPro" id="IPR002579">
    <property type="entry name" value="Met_Sox_Rdtase_MsrB_dom"/>
</dbReference>
<evidence type="ECO:0000256" key="3">
    <source>
        <dbReference type="ARBA" id="ARBA00022833"/>
    </source>
</evidence>
<dbReference type="Gene3D" id="2.170.150.20">
    <property type="entry name" value="Peptide methionine sulfoxide reductase"/>
    <property type="match status" value="1"/>
</dbReference>
<dbReference type="NCBIfam" id="TIGR00357">
    <property type="entry name" value="peptide-methionine (R)-S-oxide reductase MsrB"/>
    <property type="match status" value="1"/>
</dbReference>
<dbReference type="FunFam" id="2.170.150.20:FF:000001">
    <property type="entry name" value="Peptide methionine sulfoxide reductase MsrB"/>
    <property type="match status" value="1"/>
</dbReference>
<protein>
    <recommendedName>
        <fullName evidence="6">Peptide methionine sulfoxide reductase MsrB</fullName>
        <ecNumber evidence="6">1.8.4.12</ecNumber>
    </recommendedName>
    <alternativeName>
        <fullName evidence="6">Peptide-methionine (R)-S-oxide reductase</fullName>
    </alternativeName>
</protein>
<keyword evidence="4 6" id="KW-0560">Oxidoreductase</keyword>
<dbReference type="PANTHER" id="PTHR10173:SF52">
    <property type="entry name" value="METHIONINE-R-SULFOXIDE REDUCTASE B1"/>
    <property type="match status" value="1"/>
</dbReference>
<dbReference type="SUPFAM" id="SSF51316">
    <property type="entry name" value="Mss4-like"/>
    <property type="match status" value="1"/>
</dbReference>
<dbReference type="OrthoDB" id="9785497at2"/>
<evidence type="ECO:0000256" key="2">
    <source>
        <dbReference type="ARBA" id="ARBA00022723"/>
    </source>
</evidence>
<evidence type="ECO:0000256" key="4">
    <source>
        <dbReference type="ARBA" id="ARBA00023002"/>
    </source>
</evidence>
<accession>A0A239G1X8</accession>
<dbReference type="Proteomes" id="UP000198284">
    <property type="component" value="Unassembled WGS sequence"/>
</dbReference>
<dbReference type="EC" id="1.8.4.12" evidence="6"/>
<sequence>MTDKVTKTDAEWRAQLDPMQYQVTRHAATERAFSGKYWDHHEHGIYTCVCCGTPLFESDAKFESGCGWPSYFRALDPSKVTERVDRSHGMIRTEILCNVCDAHLGHVFPDGPPPTGLRYCINSAALAFQPAPEK</sequence>
<dbReference type="Pfam" id="PF01641">
    <property type="entry name" value="SelR"/>
    <property type="match status" value="1"/>
</dbReference>
<feature type="binding site" evidence="6">
    <location>
        <position position="100"/>
    </location>
    <ligand>
        <name>Zn(2+)</name>
        <dbReference type="ChEBI" id="CHEBI:29105"/>
    </ligand>
</feature>
<feature type="binding site" evidence="6">
    <location>
        <position position="48"/>
    </location>
    <ligand>
        <name>Zn(2+)</name>
        <dbReference type="ChEBI" id="CHEBI:29105"/>
    </ligand>
</feature>
<dbReference type="GO" id="GO:0005737">
    <property type="term" value="C:cytoplasm"/>
    <property type="evidence" value="ECO:0007669"/>
    <property type="project" value="TreeGrafter"/>
</dbReference>
<proteinExistence type="inferred from homology"/>
<dbReference type="PROSITE" id="PS51790">
    <property type="entry name" value="MSRB"/>
    <property type="match status" value="1"/>
</dbReference>
<comment type="catalytic activity">
    <reaction evidence="5 6">
        <text>L-methionyl-[protein] + [thioredoxin]-disulfide + H2O = L-methionyl-(R)-S-oxide-[protein] + [thioredoxin]-dithiol</text>
        <dbReference type="Rhea" id="RHEA:24164"/>
        <dbReference type="Rhea" id="RHEA-COMP:10698"/>
        <dbReference type="Rhea" id="RHEA-COMP:10700"/>
        <dbReference type="Rhea" id="RHEA-COMP:12313"/>
        <dbReference type="Rhea" id="RHEA-COMP:12314"/>
        <dbReference type="ChEBI" id="CHEBI:15377"/>
        <dbReference type="ChEBI" id="CHEBI:16044"/>
        <dbReference type="ChEBI" id="CHEBI:29950"/>
        <dbReference type="ChEBI" id="CHEBI:45764"/>
        <dbReference type="ChEBI" id="CHEBI:50058"/>
        <dbReference type="EC" id="1.8.4.12"/>
    </reaction>
</comment>
<keyword evidence="2 6" id="KW-0479">Metal-binding</keyword>
<keyword evidence="3 6" id="KW-0862">Zinc</keyword>
<dbReference type="EMBL" id="FZOT01000004">
    <property type="protein sequence ID" value="SNS63161.1"/>
    <property type="molecule type" value="Genomic_DNA"/>
</dbReference>
<dbReference type="GO" id="GO:0033743">
    <property type="term" value="F:peptide-methionine (R)-S-oxide reductase activity"/>
    <property type="evidence" value="ECO:0007669"/>
    <property type="project" value="UniProtKB-UniRule"/>
</dbReference>
<keyword evidence="9" id="KW-1185">Reference proteome</keyword>
<evidence type="ECO:0000256" key="1">
    <source>
        <dbReference type="ARBA" id="ARBA00007174"/>
    </source>
</evidence>
<evidence type="ECO:0000256" key="5">
    <source>
        <dbReference type="ARBA" id="ARBA00048488"/>
    </source>
</evidence>
<name>A0A239G1X8_9BURK</name>
<dbReference type="RefSeq" id="WP_089399050.1">
    <property type="nucleotide sequence ID" value="NZ_FZOT01000004.1"/>
</dbReference>
<feature type="active site" description="Nucleophile" evidence="6">
    <location>
        <position position="120"/>
    </location>
</feature>
<feature type="binding site" evidence="6">
    <location>
        <position position="97"/>
    </location>
    <ligand>
        <name>Zn(2+)</name>
        <dbReference type="ChEBI" id="CHEBI:29105"/>
    </ligand>
</feature>
<dbReference type="InterPro" id="IPR011057">
    <property type="entry name" value="Mss4-like_sf"/>
</dbReference>
<comment type="cofactor">
    <cofactor evidence="6">
        <name>Zn(2+)</name>
        <dbReference type="ChEBI" id="CHEBI:29105"/>
    </cofactor>
    <text evidence="6">Binds 1 zinc ion per subunit. The zinc ion is important for the structural integrity of the protein.</text>
</comment>
<dbReference type="GO" id="GO:0006979">
    <property type="term" value="P:response to oxidative stress"/>
    <property type="evidence" value="ECO:0007669"/>
    <property type="project" value="InterPro"/>
</dbReference>
<comment type="similarity">
    <text evidence="1 6">Belongs to the MsrB Met sulfoxide reductase family.</text>
</comment>
<dbReference type="PANTHER" id="PTHR10173">
    <property type="entry name" value="METHIONINE SULFOXIDE REDUCTASE"/>
    <property type="match status" value="1"/>
</dbReference>
<dbReference type="InterPro" id="IPR028427">
    <property type="entry name" value="Met_Sox_Rdtase_MsrB"/>
</dbReference>
<dbReference type="HAMAP" id="MF_01400">
    <property type="entry name" value="MsrB"/>
    <property type="match status" value="1"/>
</dbReference>